<keyword evidence="3" id="KW-1185">Reference proteome</keyword>
<sequence>MKKNKKRIGHFFLKNVYFSCNHGKSFVKDILYRRVKQSKYHRENPKPEFDRRLKWESKKRYFHELAIKQGYSSVSKKDLIENTMCSLFFYEKPISSRVRLIVLLIHISILTSTFIGIFGIYLANKDFELNYKRADYDVAYNNRMSAYDRKDSINRLLEKQELTNLELSDYRLPFSYAITLLSNKFNEFRLMDGWNSVLSSFQINADNIVIKNSSFISSDVNINAVKYNISTILTNSELTITDTRDPSVTRTHDSEDSATFKFHDDTIDNQLNIASVYLNRSKLRIIDTINHVNLNNLCNDYVPSLDVAYYYPRGKFSTNRDYERMHLSTCDSPNSPHFNKSLIHERLTIMGSDSKIDIYGLSSYHIRVKGNSKVKIDNRIRSTEHIKQSYQLWDSSGSITARMNNSSLHTKNSNVTIASIPNKYDIFKNKNGNSNWYIAYEGKNEINFHGHSDEVHIELFEYSANRHDFETLDINFHKNSKMQIERMYIINNISDKVSRPDFSWICKELSENLSSIKRVTFVGNSSPCDFSDVISHSEHDKLKEKFSISMLPYHE</sequence>
<dbReference type="Proteomes" id="UP000031672">
    <property type="component" value="Unassembled WGS sequence"/>
</dbReference>
<keyword evidence="1" id="KW-0812">Transmembrane</keyword>
<evidence type="ECO:0000313" key="3">
    <source>
        <dbReference type="Proteomes" id="UP000031672"/>
    </source>
</evidence>
<organism evidence="2 3">
    <name type="scientific">Vibrio renipiscarius</name>
    <dbReference type="NCBI Taxonomy" id="1461322"/>
    <lineage>
        <taxon>Bacteria</taxon>
        <taxon>Pseudomonadati</taxon>
        <taxon>Pseudomonadota</taxon>
        <taxon>Gammaproteobacteria</taxon>
        <taxon>Vibrionales</taxon>
        <taxon>Vibrionaceae</taxon>
        <taxon>Vibrio</taxon>
    </lineage>
</organism>
<feature type="transmembrane region" description="Helical" evidence="1">
    <location>
        <begin position="100"/>
        <end position="123"/>
    </location>
</feature>
<comment type="caution">
    <text evidence="2">The sequence shown here is derived from an EMBL/GenBank/DDBJ whole genome shotgun (WGS) entry which is preliminary data.</text>
</comment>
<dbReference type="EMBL" id="JTKH01000024">
    <property type="protein sequence ID" value="KII76616.1"/>
    <property type="molecule type" value="Genomic_DNA"/>
</dbReference>
<evidence type="ECO:0000256" key="1">
    <source>
        <dbReference type="SAM" id="Phobius"/>
    </source>
</evidence>
<gene>
    <name evidence="2" type="ORF">OJ16_17690</name>
</gene>
<accession>A0A0C2NAI3</accession>
<dbReference type="RefSeq" id="WP_040992582.1">
    <property type="nucleotide sequence ID" value="NZ_JTKH01000024.1"/>
</dbReference>
<keyword evidence="1" id="KW-0472">Membrane</keyword>
<proteinExistence type="predicted"/>
<protein>
    <submittedName>
        <fullName evidence="2">Uncharacterized protein</fullName>
    </submittedName>
</protein>
<name>A0A0C2K766_9VIBR</name>
<evidence type="ECO:0000313" key="2">
    <source>
        <dbReference type="EMBL" id="KII76616.1"/>
    </source>
</evidence>
<keyword evidence="1" id="KW-1133">Transmembrane helix</keyword>
<accession>A0A0C2K766</accession>
<reference evidence="2 3" key="1">
    <citation type="submission" date="2014-11" db="EMBL/GenBank/DDBJ databases">
        <title>Draft Genome Sequence of Vibrio piscirenalis strains CECT 8603T and CECT 8604, two marine Gammaproteobacterium isolated from cultured gilthead sea bream (Sparus aurata).</title>
        <authorList>
            <person name="Arahal D.R."/>
            <person name="Rodrigo-Torres L."/>
            <person name="Lucena T."/>
            <person name="Pujalte M.J."/>
        </authorList>
    </citation>
    <scope>NUCLEOTIDE SEQUENCE [LARGE SCALE GENOMIC DNA]</scope>
    <source>
        <strain evidence="2 3">DCR 1-4-2</strain>
    </source>
</reference>
<dbReference type="AlphaFoldDB" id="A0A0C2K766"/>